<proteinExistence type="predicted"/>
<evidence type="ECO:0000256" key="1">
    <source>
        <dbReference type="SAM" id="SignalP"/>
    </source>
</evidence>
<accession>A0ABX1CBZ0</accession>
<evidence type="ECO:0000313" key="2">
    <source>
        <dbReference type="EMBL" id="NJQ14722.1"/>
    </source>
</evidence>
<dbReference type="Proteomes" id="UP000727056">
    <property type="component" value="Unassembled WGS sequence"/>
</dbReference>
<keyword evidence="1" id="KW-0732">Signal</keyword>
<dbReference type="EMBL" id="JAAVJC010000035">
    <property type="protein sequence ID" value="NJQ14722.1"/>
    <property type="molecule type" value="Genomic_DNA"/>
</dbReference>
<gene>
    <name evidence="2" type="ORF">HCN52_07140</name>
</gene>
<dbReference type="RefSeq" id="WP_168087513.1">
    <property type="nucleotide sequence ID" value="NZ_BHZH01000034.1"/>
</dbReference>
<sequence>MHNSKKLGTILGGLAIVMLASAVPAHAEGSWSSSMNGVRTGFDSRTWTDNNSDNVSTRIALSGCSNGGTGAPVTNTQLQLTRQTAWYQPDENRGRYTFHCSSSDANAFGRQPAGNYHFTVTRIQGSTTGFYLSVRSVAVQY</sequence>
<feature type="signal peptide" evidence="1">
    <location>
        <begin position="1"/>
        <end position="27"/>
    </location>
</feature>
<keyword evidence="3" id="KW-1185">Reference proteome</keyword>
<feature type="chain" id="PRO_5047072157" evidence="1">
    <location>
        <begin position="28"/>
        <end position="141"/>
    </location>
</feature>
<name>A0ABX1CBZ0_9ACTN</name>
<reference evidence="2 3" key="1">
    <citation type="submission" date="2020-03" db="EMBL/GenBank/DDBJ databases">
        <title>Draft genome of Streptomyces sp. ventii, isolated from the Axial Seamount in the Pacific Ocean, and resequencing of the two type strains Streptomyces lonarensis strain NCL 716 and Streptomyces bohaiensis strain 11A07.</title>
        <authorList>
            <person name="Loughran R.M."/>
            <person name="Pfannmuller K.M."/>
            <person name="Wasson B.J."/>
            <person name="Deadmond M.C."/>
            <person name="Paddock B.E."/>
            <person name="Koyack M.J."/>
            <person name="Gallegos D.A."/>
            <person name="Mitchell E.A."/>
            <person name="Ushijima B."/>
            <person name="Saw J.H."/>
            <person name="Mcphail K.L."/>
            <person name="Videau P."/>
        </authorList>
    </citation>
    <scope>NUCLEOTIDE SEQUENCE [LARGE SCALE GENOMIC DNA]</scope>
    <source>
        <strain evidence="2 3">11A07</strain>
    </source>
</reference>
<organism evidence="2 3">
    <name type="scientific">Streptomyces bohaiensis</name>
    <dbReference type="NCBI Taxonomy" id="1431344"/>
    <lineage>
        <taxon>Bacteria</taxon>
        <taxon>Bacillati</taxon>
        <taxon>Actinomycetota</taxon>
        <taxon>Actinomycetes</taxon>
        <taxon>Kitasatosporales</taxon>
        <taxon>Streptomycetaceae</taxon>
        <taxon>Streptomyces</taxon>
    </lineage>
</organism>
<evidence type="ECO:0000313" key="3">
    <source>
        <dbReference type="Proteomes" id="UP000727056"/>
    </source>
</evidence>
<protein>
    <submittedName>
        <fullName evidence="2">Uncharacterized protein</fullName>
    </submittedName>
</protein>
<comment type="caution">
    <text evidence="2">The sequence shown here is derived from an EMBL/GenBank/DDBJ whole genome shotgun (WGS) entry which is preliminary data.</text>
</comment>